<keyword evidence="3" id="KW-1185">Reference proteome</keyword>
<feature type="region of interest" description="Disordered" evidence="1">
    <location>
        <begin position="112"/>
        <end position="134"/>
    </location>
</feature>
<reference evidence="2 3" key="2">
    <citation type="submission" date="2018-11" db="EMBL/GenBank/DDBJ databases">
        <authorList>
            <consortium name="Pathogen Informatics"/>
        </authorList>
    </citation>
    <scope>NUCLEOTIDE SEQUENCE [LARGE SCALE GENOMIC DNA]</scope>
</reference>
<dbReference type="Proteomes" id="UP000270296">
    <property type="component" value="Unassembled WGS sequence"/>
</dbReference>
<gene>
    <name evidence="2" type="ORF">SBAD_LOCUS4014</name>
</gene>
<dbReference type="AlphaFoldDB" id="A0A183IK68"/>
<evidence type="ECO:0000313" key="4">
    <source>
        <dbReference type="WBParaSite" id="SBAD_0000419001-mRNA-1"/>
    </source>
</evidence>
<name>A0A183IK68_9BILA</name>
<protein>
    <submittedName>
        <fullName evidence="2 4">Uncharacterized protein</fullName>
    </submittedName>
</protein>
<organism evidence="4">
    <name type="scientific">Soboliphyme baturini</name>
    <dbReference type="NCBI Taxonomy" id="241478"/>
    <lineage>
        <taxon>Eukaryota</taxon>
        <taxon>Metazoa</taxon>
        <taxon>Ecdysozoa</taxon>
        <taxon>Nematoda</taxon>
        <taxon>Enoplea</taxon>
        <taxon>Dorylaimia</taxon>
        <taxon>Dioctophymatida</taxon>
        <taxon>Dioctophymatoidea</taxon>
        <taxon>Soboliphymatidae</taxon>
        <taxon>Soboliphyme</taxon>
    </lineage>
</organism>
<evidence type="ECO:0000313" key="3">
    <source>
        <dbReference type="Proteomes" id="UP000270296"/>
    </source>
</evidence>
<accession>A0A183IK68</accession>
<evidence type="ECO:0000256" key="1">
    <source>
        <dbReference type="SAM" id="MobiDB-lite"/>
    </source>
</evidence>
<dbReference type="WBParaSite" id="SBAD_0000419001-mRNA-1">
    <property type="protein sequence ID" value="SBAD_0000419001-mRNA-1"/>
    <property type="gene ID" value="SBAD_0000419001"/>
</dbReference>
<proteinExistence type="predicted"/>
<reference evidence="4" key="1">
    <citation type="submission" date="2016-06" db="UniProtKB">
        <authorList>
            <consortium name="WormBaseParasite"/>
        </authorList>
    </citation>
    <scope>IDENTIFICATION</scope>
</reference>
<evidence type="ECO:0000313" key="2">
    <source>
        <dbReference type="EMBL" id="VDP03081.1"/>
    </source>
</evidence>
<dbReference type="EMBL" id="UZAM01008071">
    <property type="protein sequence ID" value="VDP03081.1"/>
    <property type="molecule type" value="Genomic_DNA"/>
</dbReference>
<sequence length="134" mass="14820">MPRSAVPCQRAGFDQRLSIRVEPSHTSHRVSNVADLGSVLSFAGRKPSLVYRPPLLQLFLTVHRVFGRLDEQVEAVAPSLLKHSTDHTACRNRSFYICRSSGCTPRLSCMSNHAETPAPSDSSQMTIQSPVNEM</sequence>